<keyword evidence="2" id="KW-1185">Reference proteome</keyword>
<dbReference type="Proteomes" id="UP001164250">
    <property type="component" value="Chromosome 3"/>
</dbReference>
<dbReference type="EMBL" id="CM047899">
    <property type="protein sequence ID" value="KAJ0102247.1"/>
    <property type="molecule type" value="Genomic_DNA"/>
</dbReference>
<organism evidence="1 2">
    <name type="scientific">Pistacia atlantica</name>
    <dbReference type="NCBI Taxonomy" id="434234"/>
    <lineage>
        <taxon>Eukaryota</taxon>
        <taxon>Viridiplantae</taxon>
        <taxon>Streptophyta</taxon>
        <taxon>Embryophyta</taxon>
        <taxon>Tracheophyta</taxon>
        <taxon>Spermatophyta</taxon>
        <taxon>Magnoliopsida</taxon>
        <taxon>eudicotyledons</taxon>
        <taxon>Gunneridae</taxon>
        <taxon>Pentapetalae</taxon>
        <taxon>rosids</taxon>
        <taxon>malvids</taxon>
        <taxon>Sapindales</taxon>
        <taxon>Anacardiaceae</taxon>
        <taxon>Pistacia</taxon>
    </lineage>
</organism>
<accession>A0ACC1BSY8</accession>
<sequence>MAHNFKSSTSTTTTTSKSTNKSTTTSRSTNKSTTTSRSTTKPTTTTNKIDHGQKHKKIVTSSSAPKAQNSQGTHHHHQVHHHHHHHHHHHQQISKPKAPEKALTQPKPKQAVAHTPATIKSTTAQASFKWGQGVDVKLVTKEAVFKGGKQLISINGMQVLKLKRSWMLQL</sequence>
<proteinExistence type="predicted"/>
<evidence type="ECO:0000313" key="1">
    <source>
        <dbReference type="EMBL" id="KAJ0102247.1"/>
    </source>
</evidence>
<evidence type="ECO:0000313" key="2">
    <source>
        <dbReference type="Proteomes" id="UP001164250"/>
    </source>
</evidence>
<reference evidence="2" key="1">
    <citation type="journal article" date="2023" name="G3 (Bethesda)">
        <title>Genome assembly and association tests identify interacting loci associated with vigor, precocity, and sex in interspecific pistachio rootstocks.</title>
        <authorList>
            <person name="Palmer W."/>
            <person name="Jacygrad E."/>
            <person name="Sagayaradj S."/>
            <person name="Cavanaugh K."/>
            <person name="Han R."/>
            <person name="Bertier L."/>
            <person name="Beede B."/>
            <person name="Kafkas S."/>
            <person name="Golino D."/>
            <person name="Preece J."/>
            <person name="Michelmore R."/>
        </authorList>
    </citation>
    <scope>NUCLEOTIDE SEQUENCE [LARGE SCALE GENOMIC DNA]</scope>
</reference>
<name>A0ACC1BSY8_9ROSI</name>
<gene>
    <name evidence="1" type="ORF">Patl1_03757</name>
</gene>
<comment type="caution">
    <text evidence="1">The sequence shown here is derived from an EMBL/GenBank/DDBJ whole genome shotgun (WGS) entry which is preliminary data.</text>
</comment>
<protein>
    <submittedName>
        <fullName evidence="1">Uncharacterized protein</fullName>
    </submittedName>
</protein>